<feature type="non-terminal residue" evidence="2">
    <location>
        <position position="136"/>
    </location>
</feature>
<proteinExistence type="predicted"/>
<gene>
    <name evidence="2" type="ORF">THAOC_11440</name>
</gene>
<dbReference type="OrthoDB" id="3370at2759"/>
<dbReference type="Proteomes" id="UP000266841">
    <property type="component" value="Unassembled WGS sequence"/>
</dbReference>
<feature type="compositionally biased region" description="Low complexity" evidence="1">
    <location>
        <begin position="59"/>
        <end position="78"/>
    </location>
</feature>
<feature type="region of interest" description="Disordered" evidence="1">
    <location>
        <begin position="107"/>
        <end position="136"/>
    </location>
</feature>
<comment type="caution">
    <text evidence="2">The sequence shown here is derived from an EMBL/GenBank/DDBJ whole genome shotgun (WGS) entry which is preliminary data.</text>
</comment>
<evidence type="ECO:0000313" key="3">
    <source>
        <dbReference type="Proteomes" id="UP000266841"/>
    </source>
</evidence>
<protein>
    <submittedName>
        <fullName evidence="2">Uncharacterized protein</fullName>
    </submittedName>
</protein>
<feature type="region of interest" description="Disordered" evidence="1">
    <location>
        <begin position="1"/>
        <end position="92"/>
    </location>
</feature>
<organism evidence="2 3">
    <name type="scientific">Thalassiosira oceanica</name>
    <name type="common">Marine diatom</name>
    <dbReference type="NCBI Taxonomy" id="159749"/>
    <lineage>
        <taxon>Eukaryota</taxon>
        <taxon>Sar</taxon>
        <taxon>Stramenopiles</taxon>
        <taxon>Ochrophyta</taxon>
        <taxon>Bacillariophyta</taxon>
        <taxon>Coscinodiscophyceae</taxon>
        <taxon>Thalassiosirophycidae</taxon>
        <taxon>Thalassiosirales</taxon>
        <taxon>Thalassiosiraceae</taxon>
        <taxon>Thalassiosira</taxon>
    </lineage>
</organism>
<reference evidence="2 3" key="1">
    <citation type="journal article" date="2012" name="Genome Biol.">
        <title>Genome and low-iron response of an oceanic diatom adapted to chronic iron limitation.</title>
        <authorList>
            <person name="Lommer M."/>
            <person name="Specht M."/>
            <person name="Roy A.S."/>
            <person name="Kraemer L."/>
            <person name="Andreson R."/>
            <person name="Gutowska M.A."/>
            <person name="Wolf J."/>
            <person name="Bergner S.V."/>
            <person name="Schilhabel M.B."/>
            <person name="Klostermeier U.C."/>
            <person name="Beiko R.G."/>
            <person name="Rosenstiel P."/>
            <person name="Hippler M."/>
            <person name="Laroche J."/>
        </authorList>
    </citation>
    <scope>NUCLEOTIDE SEQUENCE [LARGE SCALE GENOMIC DNA]</scope>
    <source>
        <strain evidence="2 3">CCMP1005</strain>
    </source>
</reference>
<keyword evidence="3" id="KW-1185">Reference proteome</keyword>
<dbReference type="EMBL" id="AGNL01012983">
    <property type="protein sequence ID" value="EJK67513.1"/>
    <property type="molecule type" value="Genomic_DNA"/>
</dbReference>
<evidence type="ECO:0000313" key="2">
    <source>
        <dbReference type="EMBL" id="EJK67513.1"/>
    </source>
</evidence>
<dbReference type="AlphaFoldDB" id="K0SMH1"/>
<sequence length="136" mass="14128">MFAVGRFDPSAEGGGGRSGGNLTKSLNEEKLIHPGRKKRDTRGGDGPVADETRPEEGESSSAPSSTSDDGESSSSVPSSDDDSVRTAEGSDMSALVAEAAPVLKVIAPKQPAANAHSRNKRKRDEAADEAIDDFDD</sequence>
<name>K0SMH1_THAOC</name>
<accession>K0SMH1</accession>
<feature type="compositionally biased region" description="Acidic residues" evidence="1">
    <location>
        <begin position="126"/>
        <end position="136"/>
    </location>
</feature>
<evidence type="ECO:0000256" key="1">
    <source>
        <dbReference type="SAM" id="MobiDB-lite"/>
    </source>
</evidence>